<name>A0ABT5GF57_9MICO</name>
<reference evidence="1 2" key="1">
    <citation type="submission" date="2022-11" db="EMBL/GenBank/DDBJ databases">
        <title>Anaerobic phenanthrene biodegradation by a DNRA strain PheN6.</title>
        <authorList>
            <person name="Zhang Z."/>
        </authorList>
    </citation>
    <scope>NUCLEOTIDE SEQUENCE [LARGE SCALE GENOMIC DNA]</scope>
    <source>
        <strain evidence="1 2">PheN6</strain>
    </source>
</reference>
<dbReference type="RefSeq" id="WP_272461456.1">
    <property type="nucleotide sequence ID" value="NZ_JAPFQL010000020.1"/>
</dbReference>
<comment type="caution">
    <text evidence="1">The sequence shown here is derived from an EMBL/GenBank/DDBJ whole genome shotgun (WGS) entry which is preliminary data.</text>
</comment>
<evidence type="ECO:0000313" key="1">
    <source>
        <dbReference type="EMBL" id="MDC5696883.1"/>
    </source>
</evidence>
<keyword evidence="2" id="KW-1185">Reference proteome</keyword>
<evidence type="ECO:0000313" key="2">
    <source>
        <dbReference type="Proteomes" id="UP001150259"/>
    </source>
</evidence>
<accession>A0ABT5GF57</accession>
<gene>
    <name evidence="1" type="ORF">OO014_06395</name>
</gene>
<sequence>MSDDLVTQLLPTLTRSLDVGFNVFDVMRHGTHEKQISNVFRWLLDANGTHGLGEAFADIFIAEVNRNLAGVEPLEAGGYWVRQEVNIAEESGGVDIADLVLESKSATLVIENYGASDGHGHGYEDYLQYSRRDGQRGAVVMLCHQLDRSRLTKGWENAAIVTYRSVLDSLREAIAEDREYQGKFPEAYSLIDQMHRKFVKGRGPVEDRQVLDFVVAMCETGEAARYSKNNIDQVTEQFASDLHEQARERFGEGRTLLQRVKDRLKAFSSAALKPQLDAAGPSNLVGRVAANYSGKWRWEVILPLETTDGTEDDIQLIFGPSAWHAQLESAPAPLAHPDYSRIFIWRHSTKQFRQSAVTLQEVLDGLNHEDTRLRDEILELLDHGR</sequence>
<protein>
    <submittedName>
        <fullName evidence="1">PD-(D/E)XK nuclease family protein</fullName>
    </submittedName>
</protein>
<proteinExistence type="predicted"/>
<organism evidence="1 2">
    <name type="scientific">Intrasporangium calvum</name>
    <dbReference type="NCBI Taxonomy" id="53358"/>
    <lineage>
        <taxon>Bacteria</taxon>
        <taxon>Bacillati</taxon>
        <taxon>Actinomycetota</taxon>
        <taxon>Actinomycetes</taxon>
        <taxon>Micrococcales</taxon>
        <taxon>Intrasporangiaceae</taxon>
        <taxon>Intrasporangium</taxon>
    </lineage>
</organism>
<dbReference type="Pfam" id="PF14281">
    <property type="entry name" value="PDDEXK_4"/>
    <property type="match status" value="1"/>
</dbReference>
<dbReference type="InterPro" id="IPR029470">
    <property type="entry name" value="PDDEXK_4"/>
</dbReference>
<dbReference type="Proteomes" id="UP001150259">
    <property type="component" value="Unassembled WGS sequence"/>
</dbReference>
<dbReference type="EMBL" id="JAPFQL010000020">
    <property type="protein sequence ID" value="MDC5696883.1"/>
    <property type="molecule type" value="Genomic_DNA"/>
</dbReference>